<dbReference type="AlphaFoldDB" id="A0A1Y1ZW49"/>
<feature type="compositionally biased region" description="Acidic residues" evidence="1">
    <location>
        <begin position="564"/>
        <end position="582"/>
    </location>
</feature>
<evidence type="ECO:0000313" key="3">
    <source>
        <dbReference type="Proteomes" id="UP000193144"/>
    </source>
</evidence>
<dbReference type="EMBL" id="MCFA01000033">
    <property type="protein sequence ID" value="ORY14444.1"/>
    <property type="molecule type" value="Genomic_DNA"/>
</dbReference>
<organism evidence="2 3">
    <name type="scientific">Clohesyomyces aquaticus</name>
    <dbReference type="NCBI Taxonomy" id="1231657"/>
    <lineage>
        <taxon>Eukaryota</taxon>
        <taxon>Fungi</taxon>
        <taxon>Dikarya</taxon>
        <taxon>Ascomycota</taxon>
        <taxon>Pezizomycotina</taxon>
        <taxon>Dothideomycetes</taxon>
        <taxon>Pleosporomycetidae</taxon>
        <taxon>Pleosporales</taxon>
        <taxon>Lindgomycetaceae</taxon>
        <taxon>Clohesyomyces</taxon>
    </lineage>
</organism>
<comment type="caution">
    <text evidence="2">The sequence shown here is derived from an EMBL/GenBank/DDBJ whole genome shotgun (WGS) entry which is preliminary data.</text>
</comment>
<gene>
    <name evidence="2" type="ORF">BCR34DRAFT_599214</name>
</gene>
<evidence type="ECO:0000256" key="1">
    <source>
        <dbReference type="SAM" id="MobiDB-lite"/>
    </source>
</evidence>
<proteinExistence type="predicted"/>
<evidence type="ECO:0000313" key="2">
    <source>
        <dbReference type="EMBL" id="ORY14444.1"/>
    </source>
</evidence>
<accession>A0A1Y1ZW49</accession>
<dbReference type="OrthoDB" id="3540523at2759"/>
<sequence>MVANSVPLEILDNIIWRVAHDRSVLLNSCLVGHAWWEAATAVLYSKIELHIGYDWDGTQHRILKEGATTLMDTLALCVYSFAIGVIVTRHQINFHSSSPRLCAKVLTLHMRFDAPAPPSALGSEFLSFGEVNGDQLARNLRNLRSATLVDCLLSRHIIANLATYTRLTNLKLRLSPNPQHWNIDSTSLKKLTWEVPCDIWIATEDGARDCWSSAVHVLEIANTVFPDLVELNIANFPRMASDADPHPFPPRTPSKTQEITLPRLKNFRYQGDVQENERDSILRFLQTIQGSLTTLSMKFGFDALNQNQIEYLPHILSAAPKLKVLEIPSRYPREERWQSHVLPVWSESTRASPTNGIEYFQMWDIGCSFSLEHGRLFSGWDSLKVLKLGAPLFEHDEHDGRPHFDEVAPGLMDFVKDLPQSIEELYVELDNSGVVADDDEDFDPVAELPAEIFQSLLRLRILDINAWIADIDRSTGYIPEKAVVCRRCRNEDDPDNNSKKTVWISRLECIYQEGYASVTESAIDLEGDFQGRDEQEPWLGGGRTWVSQKSTHWAEGKHLLSESDGPEDMPDSDEEEAESEQE</sequence>
<feature type="region of interest" description="Disordered" evidence="1">
    <location>
        <begin position="556"/>
        <end position="582"/>
    </location>
</feature>
<keyword evidence="3" id="KW-1185">Reference proteome</keyword>
<protein>
    <recommendedName>
        <fullName evidence="4">F-box domain-containing protein</fullName>
    </recommendedName>
</protein>
<evidence type="ECO:0008006" key="4">
    <source>
        <dbReference type="Google" id="ProtNLM"/>
    </source>
</evidence>
<reference evidence="2 3" key="1">
    <citation type="submission" date="2016-07" db="EMBL/GenBank/DDBJ databases">
        <title>Pervasive Adenine N6-methylation of Active Genes in Fungi.</title>
        <authorList>
            <consortium name="DOE Joint Genome Institute"/>
            <person name="Mondo S.J."/>
            <person name="Dannebaum R.O."/>
            <person name="Kuo R.C."/>
            <person name="Labutti K."/>
            <person name="Haridas S."/>
            <person name="Kuo A."/>
            <person name="Salamov A."/>
            <person name="Ahrendt S.R."/>
            <person name="Lipzen A."/>
            <person name="Sullivan W."/>
            <person name="Andreopoulos W.B."/>
            <person name="Clum A."/>
            <person name="Lindquist E."/>
            <person name="Daum C."/>
            <person name="Ramamoorthy G.K."/>
            <person name="Gryganskyi A."/>
            <person name="Culley D."/>
            <person name="Magnuson J.K."/>
            <person name="James T.Y."/>
            <person name="O'Malley M.A."/>
            <person name="Stajich J.E."/>
            <person name="Spatafora J.W."/>
            <person name="Visel A."/>
            <person name="Grigoriev I.V."/>
        </authorList>
    </citation>
    <scope>NUCLEOTIDE SEQUENCE [LARGE SCALE GENOMIC DNA]</scope>
    <source>
        <strain evidence="2 3">CBS 115471</strain>
    </source>
</reference>
<dbReference type="Proteomes" id="UP000193144">
    <property type="component" value="Unassembled WGS sequence"/>
</dbReference>
<dbReference type="SUPFAM" id="SSF52047">
    <property type="entry name" value="RNI-like"/>
    <property type="match status" value="1"/>
</dbReference>
<name>A0A1Y1ZW49_9PLEO</name>